<comment type="caution">
    <text evidence="5">The sequence shown here is derived from an EMBL/GenBank/DDBJ whole genome shotgun (WGS) entry which is preliminary data.</text>
</comment>
<keyword evidence="1" id="KW-0862">Zinc</keyword>
<dbReference type="PROSITE" id="PS50103">
    <property type="entry name" value="ZF_C3H1"/>
    <property type="match status" value="1"/>
</dbReference>
<dbReference type="Proteomes" id="UP000440578">
    <property type="component" value="Unassembled WGS sequence"/>
</dbReference>
<feature type="compositionally biased region" description="Low complexity" evidence="2">
    <location>
        <begin position="300"/>
        <end position="316"/>
    </location>
</feature>
<feature type="compositionally biased region" description="Basic and acidic residues" evidence="2">
    <location>
        <begin position="392"/>
        <end position="403"/>
    </location>
</feature>
<feature type="compositionally biased region" description="Gly residues" evidence="2">
    <location>
        <begin position="699"/>
        <end position="718"/>
    </location>
</feature>
<feature type="domain" description="C3H1-type" evidence="4">
    <location>
        <begin position="725"/>
        <end position="752"/>
    </location>
</feature>
<gene>
    <name evidence="5" type="primary">ppp1r10</name>
    <name evidence="5" type="ORF">FJT64_017625</name>
</gene>
<organism evidence="5 6">
    <name type="scientific">Amphibalanus amphitrite</name>
    <name type="common">Striped barnacle</name>
    <name type="synonym">Balanus amphitrite</name>
    <dbReference type="NCBI Taxonomy" id="1232801"/>
    <lineage>
        <taxon>Eukaryota</taxon>
        <taxon>Metazoa</taxon>
        <taxon>Ecdysozoa</taxon>
        <taxon>Arthropoda</taxon>
        <taxon>Crustacea</taxon>
        <taxon>Multicrustacea</taxon>
        <taxon>Cirripedia</taxon>
        <taxon>Thoracica</taxon>
        <taxon>Thoracicalcarea</taxon>
        <taxon>Balanomorpha</taxon>
        <taxon>Balanoidea</taxon>
        <taxon>Balanidae</taxon>
        <taxon>Amphibalaninae</taxon>
        <taxon>Amphibalanus</taxon>
    </lineage>
</organism>
<feature type="region of interest" description="Disordered" evidence="2">
    <location>
        <begin position="126"/>
        <end position="416"/>
    </location>
</feature>
<feature type="chain" id="PRO_5025427218" evidence="3">
    <location>
        <begin position="23"/>
        <end position="777"/>
    </location>
</feature>
<feature type="compositionally biased region" description="Basic and acidic residues" evidence="2">
    <location>
        <begin position="761"/>
        <end position="777"/>
    </location>
</feature>
<evidence type="ECO:0000256" key="1">
    <source>
        <dbReference type="PROSITE-ProRule" id="PRU00723"/>
    </source>
</evidence>
<feature type="zinc finger region" description="C3H1-type" evidence="1">
    <location>
        <begin position="725"/>
        <end position="752"/>
    </location>
</feature>
<dbReference type="GO" id="GO:0008270">
    <property type="term" value="F:zinc ion binding"/>
    <property type="evidence" value="ECO:0007669"/>
    <property type="project" value="UniProtKB-KW"/>
</dbReference>
<dbReference type="EMBL" id="VIIS01000229">
    <property type="protein sequence ID" value="KAF0311560.1"/>
    <property type="molecule type" value="Genomic_DNA"/>
</dbReference>
<dbReference type="GO" id="GO:0072357">
    <property type="term" value="C:PTW/PP1 phosphatase complex"/>
    <property type="evidence" value="ECO:0007669"/>
    <property type="project" value="TreeGrafter"/>
</dbReference>
<feature type="compositionally biased region" description="Basic and acidic residues" evidence="2">
    <location>
        <begin position="566"/>
        <end position="581"/>
    </location>
</feature>
<accession>A0A6A4X621</accession>
<evidence type="ECO:0000313" key="5">
    <source>
        <dbReference type="EMBL" id="KAF0311560.1"/>
    </source>
</evidence>
<evidence type="ECO:0000256" key="3">
    <source>
        <dbReference type="SAM" id="SignalP"/>
    </source>
</evidence>
<dbReference type="GO" id="GO:0008157">
    <property type="term" value="F:protein phosphatase 1 binding"/>
    <property type="evidence" value="ECO:0007669"/>
    <property type="project" value="TreeGrafter"/>
</dbReference>
<protein>
    <submittedName>
        <fullName evidence="5">Serine/threonine-protein phosphatase 1 regulatory subunit 10</fullName>
    </submittedName>
</protein>
<keyword evidence="3" id="KW-0732">Signal</keyword>
<feature type="compositionally biased region" description="Pro residues" evidence="2">
    <location>
        <begin position="210"/>
        <end position="223"/>
    </location>
</feature>
<evidence type="ECO:0000313" key="6">
    <source>
        <dbReference type="Proteomes" id="UP000440578"/>
    </source>
</evidence>
<feature type="compositionally biased region" description="Basic and acidic residues" evidence="2">
    <location>
        <begin position="331"/>
        <end position="351"/>
    </location>
</feature>
<dbReference type="SUPFAM" id="SSF47676">
    <property type="entry name" value="Conserved domain common to transcription factors TFIIS, elongin A, CRSP70"/>
    <property type="match status" value="1"/>
</dbReference>
<proteinExistence type="predicted"/>
<feature type="region of interest" description="Disordered" evidence="2">
    <location>
        <begin position="748"/>
        <end position="777"/>
    </location>
</feature>
<dbReference type="PANTHER" id="PTHR46557:SF1">
    <property type="entry name" value="SERINE_THREONINE-PROTEIN PHOSPHATASE 1 REGULATORY SUBUNIT 10"/>
    <property type="match status" value="1"/>
</dbReference>
<feature type="compositionally biased region" description="Basic and acidic residues" evidence="2">
    <location>
        <begin position="287"/>
        <end position="299"/>
    </location>
</feature>
<feature type="region of interest" description="Disordered" evidence="2">
    <location>
        <begin position="699"/>
        <end position="731"/>
    </location>
</feature>
<name>A0A6A4X621_AMPAM</name>
<feature type="compositionally biased region" description="Basic and acidic residues" evidence="2">
    <location>
        <begin position="511"/>
        <end position="523"/>
    </location>
</feature>
<keyword evidence="1" id="KW-0863">Zinc-finger</keyword>
<feature type="signal peptide" evidence="3">
    <location>
        <begin position="1"/>
        <end position="22"/>
    </location>
</feature>
<sequence length="777" mass="84285">MSRIDPLNLLITLSVLLGPDGAIKKDQDVQRVVNVMIRFSKKLVSKCIYIQILLATKGDLLDDFYSRGGWELVTGWFSDACERENWRLLEDMLRLFKGSPVTVERLKTNHCPKQVKHLSKEAQCEGKLGAIPKKKPTDPEKKGSPGSAGSAAAAAGEGAATAKKPLLPTPSDRRAPTVKTFGAKFRSTGLEEASSTAAAPKRKPAEVVRPPLPPPPKRAPAPEPTTVSSAADKRARIEQRPPVERPGGIKVIPPKPLHLQEASGFMDALNASTDVKRKVPKRTRRLSSREDSKEEKKGETTPTTPPAATSPVAAKPLLKFYQDTQQDQEEEDKKEKEEEEKKPDADAEKAEGGQSPAKDVGKEPSEPEEEERGELTMSIVQILAPTPPTIPLERRPSEAEPEPRASPPREPGQPRGVLVYHRPAARRKLSVRWRPDNQLVDVSYFDLDENERVNVNRAKFMEMQAMEKMREREFLRRARGSRDDGMAEQMAWQMLIVVDKPPPLAAPGARSQERAIQEERERSSLPAFFNPNMLPDTPSEPEPELHHERTPCRPVPLDDDQGGATVKDHSADGWPEPRPEPRAAMLPAPMGGPGGPPGQMPPQMMGPGMMPPPNSWGPSGPMQPGMDPMMPPDMMGAPMGMHGPSGYGVPPRPMGPPGGGWGPIAPPMGPGGMMSGPTGMMGGPGGMSMMSGPGPRPPYGGGGGGGGGYRGGGRGGWRGSDDRRPRHETPCKHHLSGFCRKGVTCHFLHLPRNGGGGGDSPRGRSEPQRGRVRDEYV</sequence>
<feature type="region of interest" description="Disordered" evidence="2">
    <location>
        <begin position="504"/>
        <end position="599"/>
    </location>
</feature>
<dbReference type="PANTHER" id="PTHR46557">
    <property type="entry name" value="SERINE/THREONINE-PROTEIN PHOSPHATASE 1 REGULATORY SUBUNIT 10-RELATED"/>
    <property type="match status" value="1"/>
</dbReference>
<reference evidence="5 6" key="1">
    <citation type="submission" date="2019-07" db="EMBL/GenBank/DDBJ databases">
        <title>Draft genome assembly of a fouling barnacle, Amphibalanus amphitrite (Darwin, 1854): The first reference genome for Thecostraca.</title>
        <authorList>
            <person name="Kim W."/>
        </authorList>
    </citation>
    <scope>NUCLEOTIDE SEQUENCE [LARGE SCALE GENOMIC DNA]</scope>
    <source>
        <strain evidence="5">SNU_AA5</strain>
        <tissue evidence="5">Soma without cirri and trophi</tissue>
    </source>
</reference>
<keyword evidence="6" id="KW-1185">Reference proteome</keyword>
<dbReference type="InterPro" id="IPR035441">
    <property type="entry name" value="TFIIS/LEDGF_dom_sf"/>
</dbReference>
<evidence type="ECO:0000259" key="4">
    <source>
        <dbReference type="PROSITE" id="PS50103"/>
    </source>
</evidence>
<feature type="compositionally biased region" description="Basic and acidic residues" evidence="2">
    <location>
        <begin position="719"/>
        <end position="731"/>
    </location>
</feature>
<feature type="compositionally biased region" description="Low complexity" evidence="2">
    <location>
        <begin position="144"/>
        <end position="165"/>
    </location>
</feature>
<feature type="compositionally biased region" description="Basic and acidic residues" evidence="2">
    <location>
        <begin position="231"/>
        <end position="243"/>
    </location>
</feature>
<dbReference type="GO" id="GO:0000785">
    <property type="term" value="C:chromatin"/>
    <property type="evidence" value="ECO:0007669"/>
    <property type="project" value="TreeGrafter"/>
</dbReference>
<keyword evidence="1" id="KW-0479">Metal-binding</keyword>
<dbReference type="AlphaFoldDB" id="A0A6A4X621"/>
<evidence type="ECO:0000256" key="2">
    <source>
        <dbReference type="SAM" id="MobiDB-lite"/>
    </source>
</evidence>
<dbReference type="InterPro" id="IPR000571">
    <property type="entry name" value="Znf_CCCH"/>
</dbReference>
<dbReference type="OrthoDB" id="2138378at2759"/>